<protein>
    <submittedName>
        <fullName evidence="6">Phosphoenolpyruvate synthase</fullName>
    </submittedName>
</protein>
<dbReference type="InterPro" id="IPR036637">
    <property type="entry name" value="Phosphohistidine_dom_sf"/>
</dbReference>
<feature type="domain" description="PEP-utilising enzyme mobile" evidence="4">
    <location>
        <begin position="811"/>
        <end position="880"/>
    </location>
</feature>
<organism evidence="6 7">
    <name type="scientific">Thermoactinomyces mirandus</name>
    <dbReference type="NCBI Taxonomy" id="2756294"/>
    <lineage>
        <taxon>Bacteria</taxon>
        <taxon>Bacillati</taxon>
        <taxon>Bacillota</taxon>
        <taxon>Bacilli</taxon>
        <taxon>Bacillales</taxon>
        <taxon>Thermoactinomycetaceae</taxon>
        <taxon>Thermoactinomyces</taxon>
    </lineage>
</organism>
<feature type="domain" description="Pyruvate phosphate dikinase AMP/ATP-binding" evidence="5">
    <location>
        <begin position="17"/>
        <end position="313"/>
    </location>
</feature>
<name>A0A7W2ARQ9_9BACL</name>
<evidence type="ECO:0000259" key="4">
    <source>
        <dbReference type="Pfam" id="PF00391"/>
    </source>
</evidence>
<keyword evidence="1" id="KW-0547">Nucleotide-binding</keyword>
<evidence type="ECO:0000256" key="2">
    <source>
        <dbReference type="ARBA" id="ARBA00022840"/>
    </source>
</evidence>
<accession>A0A7W2ARQ9</accession>
<dbReference type="InterPro" id="IPR002192">
    <property type="entry name" value="PPDK_AMP/ATP-bd"/>
</dbReference>
<dbReference type="SUPFAM" id="SSF52009">
    <property type="entry name" value="Phosphohistidine domain"/>
    <property type="match status" value="1"/>
</dbReference>
<dbReference type="SUPFAM" id="SSF56059">
    <property type="entry name" value="Glutathione synthetase ATP-binding domain-like"/>
    <property type="match status" value="1"/>
</dbReference>
<dbReference type="InterPro" id="IPR008279">
    <property type="entry name" value="PEP-util_enz_mobile_dom"/>
</dbReference>
<dbReference type="FunFam" id="3.30.1490.20:FF:000010">
    <property type="entry name" value="Phosphoenolpyruvate synthase"/>
    <property type="match status" value="1"/>
</dbReference>
<dbReference type="NCBIfam" id="NF004877">
    <property type="entry name" value="PRK06241.1-2"/>
    <property type="match status" value="1"/>
</dbReference>
<dbReference type="InterPro" id="IPR013815">
    <property type="entry name" value="ATP_grasp_subdomain_1"/>
</dbReference>
<evidence type="ECO:0000313" key="6">
    <source>
        <dbReference type="EMBL" id="MBA4602662.1"/>
    </source>
</evidence>
<dbReference type="Gene3D" id="3.50.30.10">
    <property type="entry name" value="Phosphohistidine domain"/>
    <property type="match status" value="1"/>
</dbReference>
<dbReference type="Gene3D" id="3.30.1490.20">
    <property type="entry name" value="ATP-grasp fold, A domain"/>
    <property type="match status" value="1"/>
</dbReference>
<evidence type="ECO:0000256" key="3">
    <source>
        <dbReference type="SAM" id="Coils"/>
    </source>
</evidence>
<dbReference type="PANTHER" id="PTHR43615:SF1">
    <property type="entry name" value="PPDK_N DOMAIN-CONTAINING PROTEIN"/>
    <property type="match status" value="1"/>
</dbReference>
<keyword evidence="6" id="KW-0670">Pyruvate</keyword>
<dbReference type="GO" id="GO:0016301">
    <property type="term" value="F:kinase activity"/>
    <property type="evidence" value="ECO:0007669"/>
    <property type="project" value="InterPro"/>
</dbReference>
<dbReference type="GO" id="GO:0005524">
    <property type="term" value="F:ATP binding"/>
    <property type="evidence" value="ECO:0007669"/>
    <property type="project" value="UniProtKB-KW"/>
</dbReference>
<proteinExistence type="predicted"/>
<dbReference type="InterPro" id="IPR051549">
    <property type="entry name" value="PEP_Utilizing_Enz"/>
</dbReference>
<dbReference type="Pfam" id="PF00391">
    <property type="entry name" value="PEP-utilizers"/>
    <property type="match status" value="1"/>
</dbReference>
<evidence type="ECO:0000256" key="1">
    <source>
        <dbReference type="ARBA" id="ARBA00022741"/>
    </source>
</evidence>
<gene>
    <name evidence="6" type="ORF">H2C83_10125</name>
</gene>
<evidence type="ECO:0000259" key="5">
    <source>
        <dbReference type="Pfam" id="PF01326"/>
    </source>
</evidence>
<sequence length="893" mass="101050">MMNYILHFNQIDRKSIPLVGGKGANLGELARAGFPVPPGFCVTTVAYRQWIDANREMEQWFDQLKHLKPEQLDEIRRTGEKIREQILDVPFPDLIKAEIVEAWKELGKDYAYAVRSSATAEDLPTASFAGQQETFLNVKGEMPLIEAVKKCWASLFTDRAILYRAKNGLDHRSVSMSVVIQRMILPERSGIMFTLDPVAGHRHTVSIDAGFGLGEALVSGIVSADLYKVRNNGIVHRQIAKKEKGIFPVAEGGTETRELPPELQEEQVLPDEKILELAAIGRKIEKHYGSAQDIEWGMEGKQIYILQSRPVTSAFPVPPAKDNNYRIYLSLGHKQMMTDYMKPLGISVMRTLVPLDKSSACDESQAYVEAGGRLYLDCSEVMYSKFVRRKLSQVTMPDDDLSALKKAVLREGFEKRIPKKRMTRQTFRIWKLILDLYGRLLPRLIRMMVFEDPVMVYKRVNSAFEQELSRLQQSVDQRSGAERIRYVQEHVGGKLFFSLLDSLACTFVGIIARSKIERLVKKWLGEELSASIHKSPPGNVTSEMGLLIGDLADIARDYPEVANYLERANDSTFYKGLREVEGGDVFKAELDRFMEKFGMRAQGEIDITRVRYKEAPTILVPSILSHMRSNNPNEHREKFEQGAKEANEAIQNLLTRVRKTKGARKAKKLSHLVHLYRNMTGTRELPKYMIIRYFGVYRDAFLEEEKVLCSKKIIDHKEDIFYLTFNEIIALMENRLHTDVKKLIRSRKQLEMHYQKLIPPRVMTSDGEIFTAERSNTEAPPGALIGIPVSAGVAEGFVKVVRRLEEGSLGKGDILVAPYTDPGWTPLFHSAKALVTEIGGTMTHGAVVAREYGIPAVCGVENATKILKDGQYVRVEGTKGYVKILDKKNESVC</sequence>
<feature type="coiled-coil region" evidence="3">
    <location>
        <begin position="636"/>
        <end position="663"/>
    </location>
</feature>
<evidence type="ECO:0000313" key="7">
    <source>
        <dbReference type="Proteomes" id="UP000538292"/>
    </source>
</evidence>
<dbReference type="Gene3D" id="3.30.470.20">
    <property type="entry name" value="ATP-grasp fold, B domain"/>
    <property type="match status" value="1"/>
</dbReference>
<comment type="caution">
    <text evidence="6">The sequence shown here is derived from an EMBL/GenBank/DDBJ whole genome shotgun (WGS) entry which is preliminary data.</text>
</comment>
<dbReference type="Proteomes" id="UP000538292">
    <property type="component" value="Unassembled WGS sequence"/>
</dbReference>
<keyword evidence="2" id="KW-0067">ATP-binding</keyword>
<dbReference type="EMBL" id="JACEOL010000033">
    <property type="protein sequence ID" value="MBA4602662.1"/>
    <property type="molecule type" value="Genomic_DNA"/>
</dbReference>
<reference evidence="6 7" key="1">
    <citation type="submission" date="2020-07" db="EMBL/GenBank/DDBJ databases">
        <title>Thermoactinomyces phylogeny.</title>
        <authorList>
            <person name="Dunlap C."/>
        </authorList>
    </citation>
    <scope>NUCLEOTIDE SEQUENCE [LARGE SCALE GENOMIC DNA]</scope>
    <source>
        <strain evidence="6 7">AMNI-1</strain>
    </source>
</reference>
<keyword evidence="7" id="KW-1185">Reference proteome</keyword>
<dbReference type="AlphaFoldDB" id="A0A7W2ARQ9"/>
<dbReference type="Pfam" id="PF01326">
    <property type="entry name" value="PPDK_N"/>
    <property type="match status" value="1"/>
</dbReference>
<keyword evidence="3" id="KW-0175">Coiled coil</keyword>
<dbReference type="NCBIfam" id="NF004878">
    <property type="entry name" value="PRK06241.1-3"/>
    <property type="match status" value="1"/>
</dbReference>
<dbReference type="PANTHER" id="PTHR43615">
    <property type="entry name" value="PHOSPHOENOLPYRUVATE SYNTHASE-RELATED"/>
    <property type="match status" value="1"/>
</dbReference>